<gene>
    <name evidence="6" type="ORF">AT959_11120</name>
</gene>
<keyword evidence="2" id="KW-0378">Hydrolase</keyword>
<accession>A0A133XG81</accession>
<dbReference type="InterPro" id="IPR042283">
    <property type="entry name" value="GpdQ_catalytic"/>
</dbReference>
<dbReference type="CDD" id="cd07402">
    <property type="entry name" value="MPP_GpdQ"/>
    <property type="match status" value="1"/>
</dbReference>
<evidence type="ECO:0000256" key="2">
    <source>
        <dbReference type="ARBA" id="ARBA00022801"/>
    </source>
</evidence>
<evidence type="ECO:0000259" key="5">
    <source>
        <dbReference type="Pfam" id="PF00149"/>
    </source>
</evidence>
<keyword evidence="7" id="KW-1185">Reference proteome</keyword>
<comment type="caution">
    <text evidence="6">The sequence shown here is derived from an EMBL/GenBank/DDBJ whole genome shotgun (WGS) entry which is preliminary data.</text>
</comment>
<dbReference type="AlphaFoldDB" id="A0A133XG81"/>
<evidence type="ECO:0000313" key="7">
    <source>
        <dbReference type="Proteomes" id="UP000070186"/>
    </source>
</evidence>
<evidence type="ECO:0000313" key="6">
    <source>
        <dbReference type="EMBL" id="KXB29944.1"/>
    </source>
</evidence>
<dbReference type="InterPro" id="IPR050884">
    <property type="entry name" value="CNP_phosphodiesterase-III"/>
</dbReference>
<dbReference type="InterPro" id="IPR026575">
    <property type="entry name" value="GpdQ/CpdA-like"/>
</dbReference>
<proteinExistence type="inferred from homology"/>
<dbReference type="InterPro" id="IPR042281">
    <property type="entry name" value="GpdQ_beta-strand"/>
</dbReference>
<feature type="domain" description="Calcineurin-like phosphoesterase" evidence="5">
    <location>
        <begin position="1"/>
        <end position="191"/>
    </location>
</feature>
<evidence type="ECO:0000256" key="1">
    <source>
        <dbReference type="ARBA" id="ARBA00022723"/>
    </source>
</evidence>
<keyword evidence="3" id="KW-0408">Iron</keyword>
<dbReference type="Gene3D" id="3.30.750.180">
    <property type="entry name" value="GpdQ, beta-strand dimerisation domain"/>
    <property type="match status" value="1"/>
</dbReference>
<evidence type="ECO:0000256" key="4">
    <source>
        <dbReference type="ARBA" id="ARBA00025742"/>
    </source>
</evidence>
<dbReference type="RefSeq" id="WP_066883087.1">
    <property type="nucleotide sequence ID" value="NZ_LODL01000021.1"/>
</dbReference>
<dbReference type="Pfam" id="PF00149">
    <property type="entry name" value="Metallophos"/>
    <property type="match status" value="1"/>
</dbReference>
<dbReference type="Gene3D" id="3.60.21.40">
    <property type="entry name" value="GpdQ, catalytic alpha/beta sandwich domain"/>
    <property type="match status" value="1"/>
</dbReference>
<dbReference type="InterPro" id="IPR004843">
    <property type="entry name" value="Calcineurin-like_PHP"/>
</dbReference>
<protein>
    <recommendedName>
        <fullName evidence="5">Calcineurin-like phosphoesterase domain-containing protein</fullName>
    </recommendedName>
</protein>
<dbReference type="SUPFAM" id="SSF56300">
    <property type="entry name" value="Metallo-dependent phosphatases"/>
    <property type="match status" value="1"/>
</dbReference>
<dbReference type="EMBL" id="LODL01000021">
    <property type="protein sequence ID" value="KXB29944.1"/>
    <property type="molecule type" value="Genomic_DNA"/>
</dbReference>
<dbReference type="PANTHER" id="PTHR42988">
    <property type="entry name" value="PHOSPHOHYDROLASE"/>
    <property type="match status" value="1"/>
</dbReference>
<comment type="similarity">
    <text evidence="4">Belongs to the cyclic nucleotide phosphodiesterase class-III family.</text>
</comment>
<dbReference type="InterPro" id="IPR029052">
    <property type="entry name" value="Metallo-depent_PP-like"/>
</dbReference>
<dbReference type="Proteomes" id="UP000070186">
    <property type="component" value="Unassembled WGS sequence"/>
</dbReference>
<dbReference type="PANTHER" id="PTHR42988:SF2">
    <property type="entry name" value="CYCLIC NUCLEOTIDE PHOSPHODIESTERASE CBUA0032-RELATED"/>
    <property type="match status" value="1"/>
</dbReference>
<dbReference type="GO" id="GO:0046872">
    <property type="term" value="F:metal ion binding"/>
    <property type="evidence" value="ECO:0007669"/>
    <property type="project" value="UniProtKB-KW"/>
</dbReference>
<name>A0A133XG81_9RHOO</name>
<dbReference type="STRING" id="281362.AT959_11120"/>
<dbReference type="GO" id="GO:0004112">
    <property type="term" value="F:cyclic-nucleotide phosphodiesterase activity"/>
    <property type="evidence" value="ECO:0007669"/>
    <property type="project" value="InterPro"/>
</dbReference>
<keyword evidence="1" id="KW-0479">Metal-binding</keyword>
<reference evidence="6 7" key="1">
    <citation type="submission" date="2015-12" db="EMBL/GenBank/DDBJ databases">
        <title>Nitrous oxide reduction kinetics distinguish bacteria harboring typical versus atypical NosZ.</title>
        <authorList>
            <person name="Yoon S."/>
            <person name="Nissen S."/>
            <person name="Park D."/>
            <person name="Sanford R.A."/>
            <person name="Loeffler F.E."/>
        </authorList>
    </citation>
    <scope>NUCLEOTIDE SEQUENCE [LARGE SCALE GENOMIC DNA]</scope>
    <source>
        <strain evidence="6 7">ATCC BAA-841</strain>
    </source>
</reference>
<evidence type="ECO:0000256" key="3">
    <source>
        <dbReference type="ARBA" id="ARBA00023004"/>
    </source>
</evidence>
<sequence>MRIVQLSDLHLRDGPLYSGVDPWLAWNHALSRVAGLLPRPELLLLSGDLADDGLPDTYRRLAASLGESGIDFAVLPGNHDQRQALRAAFPAQPWAHPFLACQRVDRGDCSLLLLDTLIPGCEAGELSVEQLAWLDDNCPTGRRTIIVMHHPPFAVGIEGMDRIACAGGERLAQWLAGRPQVEALLCGHVHRHVTSSFAGRLALTAPSTVHQIALQDGPLAWTCEPGAMLVHDWLPGQPLRTHYLPLLAAPVVVYAD</sequence>
<organism evidence="6 7">
    <name type="scientific">Dechloromonas denitrificans</name>
    <dbReference type="NCBI Taxonomy" id="281362"/>
    <lineage>
        <taxon>Bacteria</taxon>
        <taxon>Pseudomonadati</taxon>
        <taxon>Pseudomonadota</taxon>
        <taxon>Betaproteobacteria</taxon>
        <taxon>Rhodocyclales</taxon>
        <taxon>Azonexaceae</taxon>
        <taxon>Dechloromonas</taxon>
    </lineage>
</organism>